<gene>
    <name evidence="2" type="ORF">SAMN02746009_03998</name>
</gene>
<dbReference type="EMBL" id="FRAS01000036">
    <property type="protein sequence ID" value="SHM13443.1"/>
    <property type="molecule type" value="Genomic_DNA"/>
</dbReference>
<feature type="chain" id="PRO_5012341999" description="Metal-binding protein" evidence="1">
    <location>
        <begin position="19"/>
        <end position="115"/>
    </location>
</feature>
<evidence type="ECO:0000256" key="1">
    <source>
        <dbReference type="SAM" id="SignalP"/>
    </source>
</evidence>
<organism evidence="2 3">
    <name type="scientific">Hymenobacter psychrotolerans DSM 18569</name>
    <dbReference type="NCBI Taxonomy" id="1121959"/>
    <lineage>
        <taxon>Bacteria</taxon>
        <taxon>Pseudomonadati</taxon>
        <taxon>Bacteroidota</taxon>
        <taxon>Cytophagia</taxon>
        <taxon>Cytophagales</taxon>
        <taxon>Hymenobacteraceae</taxon>
        <taxon>Hymenobacter</taxon>
    </lineage>
</organism>
<dbReference type="RefSeq" id="WP_139252457.1">
    <property type="nucleotide sequence ID" value="NZ_FRAS01000036.1"/>
</dbReference>
<evidence type="ECO:0008006" key="4">
    <source>
        <dbReference type="Google" id="ProtNLM"/>
    </source>
</evidence>
<sequence>MRFSFPASWLLSGLLAFASVSCQKKDEAAPEPEAVQLRYTQTYCADRWGSASGTQQAEAAATAYLLQQGITAKVVAQAINPPTVCNACSCTTGVVLVASVRPSDAPALLALGFTQ</sequence>
<dbReference type="AlphaFoldDB" id="A0A1M7GAZ1"/>
<dbReference type="Proteomes" id="UP000183947">
    <property type="component" value="Unassembled WGS sequence"/>
</dbReference>
<evidence type="ECO:0000313" key="2">
    <source>
        <dbReference type="EMBL" id="SHM13443.1"/>
    </source>
</evidence>
<proteinExistence type="predicted"/>
<feature type="signal peptide" evidence="1">
    <location>
        <begin position="1"/>
        <end position="18"/>
    </location>
</feature>
<dbReference type="PROSITE" id="PS51257">
    <property type="entry name" value="PROKAR_LIPOPROTEIN"/>
    <property type="match status" value="1"/>
</dbReference>
<keyword evidence="1" id="KW-0732">Signal</keyword>
<evidence type="ECO:0000313" key="3">
    <source>
        <dbReference type="Proteomes" id="UP000183947"/>
    </source>
</evidence>
<name>A0A1M7GAZ1_9BACT</name>
<protein>
    <recommendedName>
        <fullName evidence="4">Metal-binding protein</fullName>
    </recommendedName>
</protein>
<accession>A0A1M7GAZ1</accession>
<dbReference type="OrthoDB" id="1447715at2"/>
<reference evidence="3" key="1">
    <citation type="submission" date="2016-11" db="EMBL/GenBank/DDBJ databases">
        <authorList>
            <person name="Varghese N."/>
            <person name="Submissions S."/>
        </authorList>
    </citation>
    <scope>NUCLEOTIDE SEQUENCE [LARGE SCALE GENOMIC DNA]</scope>
    <source>
        <strain evidence="3">DSM 18569</strain>
    </source>
</reference>
<keyword evidence="3" id="KW-1185">Reference proteome</keyword>